<feature type="compositionally biased region" description="Low complexity" evidence="1">
    <location>
        <begin position="10"/>
        <end position="27"/>
    </location>
</feature>
<dbReference type="SUPFAM" id="SSF50494">
    <property type="entry name" value="Trypsin-like serine proteases"/>
    <property type="match status" value="1"/>
</dbReference>
<protein>
    <recommendedName>
        <fullName evidence="3">Peptidase S1 domain-containing protein</fullName>
    </recommendedName>
</protein>
<dbReference type="InterPro" id="IPR009003">
    <property type="entry name" value="Peptidase_S1_PA"/>
</dbReference>
<sequence length="155" mass="17865">MIKPLIYYRTNNDTNDTSNTTDNTASTMPGDNQQPDINIVFNTEDPTLANLKDKGKEEAFLCVTKCPHTVLSIEMYIEGNRRICTGVLLEDDFVMTSGSCIPADWRPWFVTHPGRIFVRPLDDIYTIETKKFHRTHVYDRARLRLLLLSTTIHRC</sequence>
<accession>A0A8D8TED9</accession>
<name>A0A8D8TED9_9HEMI</name>
<evidence type="ECO:0000256" key="1">
    <source>
        <dbReference type="SAM" id="MobiDB-lite"/>
    </source>
</evidence>
<dbReference type="EMBL" id="HBUF01260480">
    <property type="protein sequence ID" value="CAG6682722.1"/>
    <property type="molecule type" value="Transcribed_RNA"/>
</dbReference>
<evidence type="ECO:0000313" key="2">
    <source>
        <dbReference type="EMBL" id="CAG6682722.1"/>
    </source>
</evidence>
<feature type="region of interest" description="Disordered" evidence="1">
    <location>
        <begin position="9"/>
        <end position="35"/>
    </location>
</feature>
<proteinExistence type="predicted"/>
<organism evidence="2">
    <name type="scientific">Cacopsylla melanoneura</name>
    <dbReference type="NCBI Taxonomy" id="428564"/>
    <lineage>
        <taxon>Eukaryota</taxon>
        <taxon>Metazoa</taxon>
        <taxon>Ecdysozoa</taxon>
        <taxon>Arthropoda</taxon>
        <taxon>Hexapoda</taxon>
        <taxon>Insecta</taxon>
        <taxon>Pterygota</taxon>
        <taxon>Neoptera</taxon>
        <taxon>Paraneoptera</taxon>
        <taxon>Hemiptera</taxon>
        <taxon>Sternorrhyncha</taxon>
        <taxon>Psylloidea</taxon>
        <taxon>Psyllidae</taxon>
        <taxon>Psyllinae</taxon>
        <taxon>Cacopsylla</taxon>
    </lineage>
</organism>
<evidence type="ECO:0008006" key="3">
    <source>
        <dbReference type="Google" id="ProtNLM"/>
    </source>
</evidence>
<reference evidence="2" key="1">
    <citation type="submission" date="2021-05" db="EMBL/GenBank/DDBJ databases">
        <authorList>
            <person name="Alioto T."/>
            <person name="Alioto T."/>
            <person name="Gomez Garrido J."/>
        </authorList>
    </citation>
    <scope>NUCLEOTIDE SEQUENCE</scope>
</reference>
<dbReference type="AlphaFoldDB" id="A0A8D8TED9"/>